<dbReference type="HOGENOM" id="CLU_042378_2_1_6"/>
<dbReference type="eggNOG" id="ENOG5030I56">
    <property type="taxonomic scope" value="Bacteria"/>
</dbReference>
<keyword evidence="2" id="KW-0813">Transport</keyword>
<dbReference type="AlphaFoldDB" id="A0A061JVJ1"/>
<proteinExistence type="inferred from homology"/>
<reference evidence="4 5" key="1">
    <citation type="journal article" date="2013" name="Genome Announc.">
        <title>Draft Genome of the Nitrogen-Fixing Bacterium Pseudomonas stutzeri Strain KOS6 Isolated from Industrial Hydrocarbon Sludge.</title>
        <authorList>
            <person name="Grigoryeva T.V."/>
            <person name="Laikov A.V."/>
            <person name="Naumova R.P."/>
            <person name="Manolov A.I."/>
            <person name="Larin A.K."/>
            <person name="Karpova I.Y."/>
            <person name="Semashko T.A."/>
            <person name="Alexeev D.G."/>
            <person name="Kostryukova E.S."/>
            <person name="Muller R."/>
            <person name="Govorun V.M."/>
        </authorList>
    </citation>
    <scope>NUCLEOTIDE SEQUENCE [LARGE SCALE GENOMIC DNA]</scope>
    <source>
        <strain evidence="4 5">KOS6</strain>
    </source>
</reference>
<dbReference type="Pfam" id="PF03573">
    <property type="entry name" value="OprD"/>
    <property type="match status" value="1"/>
</dbReference>
<dbReference type="EMBL" id="AMCZ02000004">
    <property type="protein sequence ID" value="EWC42444.1"/>
    <property type="molecule type" value="Genomic_DNA"/>
</dbReference>
<comment type="similarity">
    <text evidence="1">Belongs to the outer membrane porin (Opr) (TC 1.B.25) family.</text>
</comment>
<dbReference type="Proteomes" id="UP000026923">
    <property type="component" value="Unassembled WGS sequence"/>
</dbReference>
<dbReference type="RefSeq" id="WP_003291953.1">
    <property type="nucleotide sequence ID" value="NZ_KK020676.1"/>
</dbReference>
<name>A0A061JVJ1_STUST</name>
<keyword evidence="3" id="KW-0732">Signal</keyword>
<organism evidence="4 5">
    <name type="scientific">Stutzerimonas stutzeri KOS6</name>
    <dbReference type="NCBI Taxonomy" id="1218352"/>
    <lineage>
        <taxon>Bacteria</taxon>
        <taxon>Pseudomonadati</taxon>
        <taxon>Pseudomonadota</taxon>
        <taxon>Gammaproteobacteria</taxon>
        <taxon>Pseudomonadales</taxon>
        <taxon>Pseudomonadaceae</taxon>
        <taxon>Stutzerimonas</taxon>
    </lineage>
</organism>
<dbReference type="PANTHER" id="PTHR34596">
    <property type="entry name" value="CHITOPORIN"/>
    <property type="match status" value="1"/>
</dbReference>
<evidence type="ECO:0000256" key="1">
    <source>
        <dbReference type="ARBA" id="ARBA00009075"/>
    </source>
</evidence>
<dbReference type="GO" id="GO:0016020">
    <property type="term" value="C:membrane"/>
    <property type="evidence" value="ECO:0007669"/>
    <property type="project" value="InterPro"/>
</dbReference>
<dbReference type="PANTHER" id="PTHR34596:SF2">
    <property type="entry name" value="CHITOPORIN"/>
    <property type="match status" value="1"/>
</dbReference>
<comment type="caution">
    <text evidence="4">The sequence shown here is derived from an EMBL/GenBank/DDBJ whole genome shotgun (WGS) entry which is preliminary data.</text>
</comment>
<evidence type="ECO:0000256" key="3">
    <source>
        <dbReference type="ARBA" id="ARBA00022729"/>
    </source>
</evidence>
<accession>A0A061JVJ1</accession>
<dbReference type="Gene3D" id="2.40.160.10">
    <property type="entry name" value="Porin"/>
    <property type="match status" value="1"/>
</dbReference>
<protein>
    <submittedName>
        <fullName evidence="4">Porin</fullName>
    </submittedName>
</protein>
<evidence type="ECO:0000313" key="5">
    <source>
        <dbReference type="Proteomes" id="UP000026923"/>
    </source>
</evidence>
<gene>
    <name evidence="4" type="ORF">B597_005495</name>
</gene>
<dbReference type="GO" id="GO:0015288">
    <property type="term" value="F:porin activity"/>
    <property type="evidence" value="ECO:0007669"/>
    <property type="project" value="TreeGrafter"/>
</dbReference>
<sequence>MASAALIEDSKASLELRNMYMSRDFRNENGNPTQEDWGQGFTLRFQSGFTEGQVGFGLDAIAQLGLKLDSTAGNSRTGVLAVNDAGVPEDNWSELGLTAKANIGETTLRLGALQPVLPVIMYNDTRLLSGTFTGGMVSSQQDIDGLQLNAGRVTEANLRDSSSRDDMQYVYNGAESDHFDFAGGSYDLFDGLTASYYYGELKDAYKQHFLGLVNVLPLSDKLSLRTDLRYFQSNDSGDAIGGEIDNNALMGMVTLNAGPHKFSGAYQRISGDGNFPFMAGSDPYSVNLVTYNTFSKAETDAWQLRYDFDFVALGVPGLSFMTRYVKGYDIETPTVSDGSEWERDTDLVYTVQDGSLKGLNVRLRNVAFRSGDGLTTDVNENRLIIGYTLPLW</sequence>
<dbReference type="InterPro" id="IPR023614">
    <property type="entry name" value="Porin_dom_sf"/>
</dbReference>
<dbReference type="InterPro" id="IPR005318">
    <property type="entry name" value="OM_porin_bac"/>
</dbReference>
<evidence type="ECO:0000256" key="2">
    <source>
        <dbReference type="ARBA" id="ARBA00022448"/>
    </source>
</evidence>
<evidence type="ECO:0000313" key="4">
    <source>
        <dbReference type="EMBL" id="EWC42444.1"/>
    </source>
</evidence>